<dbReference type="InterPro" id="IPR050196">
    <property type="entry name" value="Cytochrome_P450_Monoox"/>
</dbReference>
<proteinExistence type="inferred from homology"/>
<dbReference type="PANTHER" id="PTHR24291:SF50">
    <property type="entry name" value="BIFUNCTIONAL ALBAFLAVENONE MONOOXYGENASE_TERPENE SYNTHASE"/>
    <property type="match status" value="1"/>
</dbReference>
<evidence type="ECO:0000313" key="10">
    <source>
        <dbReference type="RefSeq" id="XP_019846746.2"/>
    </source>
</evidence>
<evidence type="ECO:0000256" key="8">
    <source>
        <dbReference type="PIRSR" id="PIRSR602401-1"/>
    </source>
</evidence>
<evidence type="ECO:0000313" key="9">
    <source>
        <dbReference type="Proteomes" id="UP001652620"/>
    </source>
</evidence>
<evidence type="ECO:0000256" key="7">
    <source>
        <dbReference type="ARBA" id="ARBA00023033"/>
    </source>
</evidence>
<name>A0A6J0RIH9_BACDO</name>
<dbReference type="RefSeq" id="XP_019846746.2">
    <property type="nucleotide sequence ID" value="XM_019991187.3"/>
</dbReference>
<evidence type="ECO:0000256" key="5">
    <source>
        <dbReference type="ARBA" id="ARBA00023002"/>
    </source>
</evidence>
<dbReference type="InterPro" id="IPR001128">
    <property type="entry name" value="Cyt_P450"/>
</dbReference>
<dbReference type="PRINTS" id="PR00385">
    <property type="entry name" value="P450"/>
</dbReference>
<dbReference type="Gene3D" id="1.10.630.10">
    <property type="entry name" value="Cytochrome P450"/>
    <property type="match status" value="1"/>
</dbReference>
<evidence type="ECO:0000256" key="4">
    <source>
        <dbReference type="ARBA" id="ARBA00022723"/>
    </source>
</evidence>
<keyword evidence="7" id="KW-0503">Monooxygenase</keyword>
<dbReference type="InterPro" id="IPR036396">
    <property type="entry name" value="Cyt_P450_sf"/>
</dbReference>
<gene>
    <name evidence="10" type="primary">LOC105227987</name>
</gene>
<keyword evidence="5" id="KW-0560">Oxidoreductase</keyword>
<evidence type="ECO:0000256" key="3">
    <source>
        <dbReference type="ARBA" id="ARBA00022617"/>
    </source>
</evidence>
<organism evidence="9 10">
    <name type="scientific">Bactrocera dorsalis</name>
    <name type="common">Oriental fruit fly</name>
    <name type="synonym">Dacus dorsalis</name>
    <dbReference type="NCBI Taxonomy" id="27457"/>
    <lineage>
        <taxon>Eukaryota</taxon>
        <taxon>Metazoa</taxon>
        <taxon>Ecdysozoa</taxon>
        <taxon>Arthropoda</taxon>
        <taxon>Hexapoda</taxon>
        <taxon>Insecta</taxon>
        <taxon>Pterygota</taxon>
        <taxon>Neoptera</taxon>
        <taxon>Endopterygota</taxon>
        <taxon>Diptera</taxon>
        <taxon>Brachycera</taxon>
        <taxon>Muscomorpha</taxon>
        <taxon>Tephritoidea</taxon>
        <taxon>Tephritidae</taxon>
        <taxon>Bactrocera</taxon>
        <taxon>Bactrocera</taxon>
    </lineage>
</organism>
<dbReference type="GeneID" id="105227987"/>
<accession>A0A6J0RIH9</accession>
<keyword evidence="9" id="KW-1185">Reference proteome</keyword>
<dbReference type="GO" id="GO:0005789">
    <property type="term" value="C:endoplasmic reticulum membrane"/>
    <property type="evidence" value="ECO:0007669"/>
    <property type="project" value="UniProtKB-SubCell"/>
</dbReference>
<dbReference type="AlphaFoldDB" id="A0A6J0RIH9"/>
<keyword evidence="6 8" id="KW-0408">Iron</keyword>
<evidence type="ECO:0000256" key="2">
    <source>
        <dbReference type="ARBA" id="ARBA00010617"/>
    </source>
</evidence>
<comment type="similarity">
    <text evidence="2">Belongs to the cytochrome P450 family.</text>
</comment>
<dbReference type="PANTHER" id="PTHR24291">
    <property type="entry name" value="CYTOCHROME P450 FAMILY 4"/>
    <property type="match status" value="1"/>
</dbReference>
<reference evidence="9" key="1">
    <citation type="submission" date="2025-05" db="UniProtKB">
        <authorList>
            <consortium name="RefSeq"/>
        </authorList>
    </citation>
    <scope>NUCLEOTIDE SEQUENCE [LARGE SCALE GENOMIC DNA]</scope>
</reference>
<keyword evidence="4 8" id="KW-0479">Metal-binding</keyword>
<dbReference type="KEGG" id="bdr:105227987"/>
<dbReference type="OrthoDB" id="1470350at2759"/>
<dbReference type="SUPFAM" id="SSF48264">
    <property type="entry name" value="Cytochrome P450"/>
    <property type="match status" value="1"/>
</dbReference>
<dbReference type="GO" id="GO:0005506">
    <property type="term" value="F:iron ion binding"/>
    <property type="evidence" value="ECO:0007669"/>
    <property type="project" value="InterPro"/>
</dbReference>
<dbReference type="GO" id="GO:0020037">
    <property type="term" value="F:heme binding"/>
    <property type="evidence" value="ECO:0007669"/>
    <property type="project" value="InterPro"/>
</dbReference>
<dbReference type="GO" id="GO:0004497">
    <property type="term" value="F:monooxygenase activity"/>
    <property type="evidence" value="ECO:0007669"/>
    <property type="project" value="UniProtKB-KW"/>
</dbReference>
<keyword evidence="3 8" id="KW-0349">Heme</keyword>
<protein>
    <submittedName>
        <fullName evidence="10">Probable cytochrome P450 313a4 isoform X1</fullName>
    </submittedName>
</protein>
<sequence>MILYYLTGTLLLLWIHVLWSRRAFYKLIWKISGPLGYPIVGMAHRLMRREDILSAFKEEEQKFGQTFFSWLGPYPFLVVGDPQIAQDILTSPHCVNKSFIYSALDDGAGRGLFSLPNPKWNLHRRLLNPAFGHKVLLNLMPIFNQEVNKLIKTFEMLLTEEVDLTKVFQNFTLKIAAQTTMGDKIPSDGINNFSEGLLSCYKCVQDCMTQMCFSPWLHFKAFNYFWKNKDSYKEAKSQIRTYIRNLIKQKTMYEPELSENKRALDQNIFIHRALNLVQKGHFDWQNVEDECNVIVFGAFETTSNTLVYILMLLAMFPQYQDKVFDEVCSIYSSKDDNEVTYSDTQQMIYLDMVINETMRVMAPVPLVARQTEQEVRLSNGVIIPKGLQVAIDIFNMHRRTDIWGHEAHIFNPDNFLPSNLDGKHPYAFIPFTKGIRNCIGWRYALLSTKVTIARLILNYRFSTTFEYQNLHFVEDITIKLKETPLLRIHERNKNILKYEK</sequence>
<comment type="cofactor">
    <cofactor evidence="1 8">
        <name>heme</name>
        <dbReference type="ChEBI" id="CHEBI:30413"/>
    </cofactor>
</comment>
<reference evidence="10" key="2">
    <citation type="submission" date="2025-08" db="UniProtKB">
        <authorList>
            <consortium name="RefSeq"/>
        </authorList>
    </citation>
    <scope>IDENTIFICATION</scope>
    <source>
        <tissue evidence="10">Adult</tissue>
    </source>
</reference>
<dbReference type="GO" id="GO:0016705">
    <property type="term" value="F:oxidoreductase activity, acting on paired donors, with incorporation or reduction of molecular oxygen"/>
    <property type="evidence" value="ECO:0007669"/>
    <property type="project" value="InterPro"/>
</dbReference>
<dbReference type="PRINTS" id="PR00463">
    <property type="entry name" value="EP450I"/>
</dbReference>
<dbReference type="InterPro" id="IPR002401">
    <property type="entry name" value="Cyt_P450_E_grp-I"/>
</dbReference>
<dbReference type="Proteomes" id="UP001652620">
    <property type="component" value="Chromosome 2"/>
</dbReference>
<evidence type="ECO:0000256" key="1">
    <source>
        <dbReference type="ARBA" id="ARBA00001971"/>
    </source>
</evidence>
<dbReference type="Pfam" id="PF00067">
    <property type="entry name" value="p450"/>
    <property type="match status" value="1"/>
</dbReference>
<dbReference type="FunCoup" id="A0A6J0RIH9">
    <property type="interactions" value="53"/>
</dbReference>
<dbReference type="InParanoid" id="A0A6J0RIH9"/>
<feature type="binding site" description="axial binding residue" evidence="8">
    <location>
        <position position="438"/>
    </location>
    <ligand>
        <name>heme</name>
        <dbReference type="ChEBI" id="CHEBI:30413"/>
    </ligand>
    <ligandPart>
        <name>Fe</name>
        <dbReference type="ChEBI" id="CHEBI:18248"/>
    </ligandPart>
</feature>
<evidence type="ECO:0000256" key="6">
    <source>
        <dbReference type="ARBA" id="ARBA00023004"/>
    </source>
</evidence>